<name>A0A9Q8PGY6_PASFU</name>
<dbReference type="RefSeq" id="XP_047766601.1">
    <property type="nucleotide sequence ID" value="XM_047908007.1"/>
</dbReference>
<keyword evidence="3" id="KW-1185">Reference proteome</keyword>
<protein>
    <submittedName>
        <fullName evidence="2">Uncharacterized protein</fullName>
    </submittedName>
</protein>
<evidence type="ECO:0000256" key="1">
    <source>
        <dbReference type="SAM" id="MobiDB-lite"/>
    </source>
</evidence>
<feature type="region of interest" description="Disordered" evidence="1">
    <location>
        <begin position="113"/>
        <end position="133"/>
    </location>
</feature>
<dbReference type="KEGG" id="ffu:CLAFUR5_08859"/>
<dbReference type="GeneID" id="71988737"/>
<feature type="compositionally biased region" description="Basic and acidic residues" evidence="1">
    <location>
        <begin position="117"/>
        <end position="133"/>
    </location>
</feature>
<proteinExistence type="predicted"/>
<organism evidence="2 3">
    <name type="scientific">Passalora fulva</name>
    <name type="common">Tomato leaf mold</name>
    <name type="synonym">Cladosporium fulvum</name>
    <dbReference type="NCBI Taxonomy" id="5499"/>
    <lineage>
        <taxon>Eukaryota</taxon>
        <taxon>Fungi</taxon>
        <taxon>Dikarya</taxon>
        <taxon>Ascomycota</taxon>
        <taxon>Pezizomycotina</taxon>
        <taxon>Dothideomycetes</taxon>
        <taxon>Dothideomycetidae</taxon>
        <taxon>Mycosphaerellales</taxon>
        <taxon>Mycosphaerellaceae</taxon>
        <taxon>Fulvia</taxon>
    </lineage>
</organism>
<reference evidence="2" key="2">
    <citation type="journal article" date="2022" name="Microb. Genom.">
        <title>A chromosome-scale genome assembly of the tomato pathogen Cladosporium fulvum reveals a compartmentalized genome architecture and the presence of a dispensable chromosome.</title>
        <authorList>
            <person name="Zaccaron A.Z."/>
            <person name="Chen L.H."/>
            <person name="Samaras A."/>
            <person name="Stergiopoulos I."/>
        </authorList>
    </citation>
    <scope>NUCLEOTIDE SEQUENCE</scope>
    <source>
        <strain evidence="2">Race5_Kim</strain>
    </source>
</reference>
<dbReference type="AlphaFoldDB" id="A0A9Q8PGY6"/>
<accession>A0A9Q8PGY6</accession>
<dbReference type="EMBL" id="CP090171">
    <property type="protein sequence ID" value="UJO22235.1"/>
    <property type="molecule type" value="Genomic_DNA"/>
</dbReference>
<evidence type="ECO:0000313" key="2">
    <source>
        <dbReference type="EMBL" id="UJO22235.1"/>
    </source>
</evidence>
<sequence length="133" mass="14574">MRQLLEWNAVVNKICSNLRHFSGYSFCVSPLGGWPSTSPVGAANPGTLHVQNKILLPTLKPIGPATIFRRPSQEELFDTARALLRASNEATKVNAAVSNPDSAEGRLKAMFYTSGPDKGKKIPEAWAEEHRED</sequence>
<evidence type="ECO:0000313" key="3">
    <source>
        <dbReference type="Proteomes" id="UP000756132"/>
    </source>
</evidence>
<reference evidence="2" key="1">
    <citation type="submission" date="2021-12" db="EMBL/GenBank/DDBJ databases">
        <authorList>
            <person name="Zaccaron A."/>
            <person name="Stergiopoulos I."/>
        </authorList>
    </citation>
    <scope>NUCLEOTIDE SEQUENCE</scope>
    <source>
        <strain evidence="2">Race5_Kim</strain>
    </source>
</reference>
<dbReference type="Proteomes" id="UP000756132">
    <property type="component" value="Chromosome 9"/>
</dbReference>
<gene>
    <name evidence="2" type="ORF">CLAFUR5_08859</name>
</gene>